<evidence type="ECO:0000313" key="6">
    <source>
        <dbReference type="Proteomes" id="UP000745859"/>
    </source>
</evidence>
<dbReference type="Pfam" id="PF08501">
    <property type="entry name" value="Shikimate_dh_N"/>
    <property type="match status" value="1"/>
</dbReference>
<dbReference type="SUPFAM" id="SSF51735">
    <property type="entry name" value="NAD(P)-binding Rossmann-fold domains"/>
    <property type="match status" value="1"/>
</dbReference>
<comment type="caution">
    <text evidence="5">The sequence shown here is derived from an EMBL/GenBank/DDBJ whole genome shotgun (WGS) entry which is preliminary data.</text>
</comment>
<dbReference type="GO" id="GO:0004764">
    <property type="term" value="F:shikimate 3-dehydrogenase (NADP+) activity"/>
    <property type="evidence" value="ECO:0007669"/>
    <property type="project" value="UniProtKB-EC"/>
</dbReference>
<dbReference type="Proteomes" id="UP000745859">
    <property type="component" value="Unassembled WGS sequence"/>
</dbReference>
<dbReference type="Gene3D" id="3.40.50.10860">
    <property type="entry name" value="Leucine Dehydrogenase, chain A, domain 1"/>
    <property type="match status" value="1"/>
</dbReference>
<name>A0ABX0U6S9_9FLAO</name>
<dbReference type="PANTHER" id="PTHR21089">
    <property type="entry name" value="SHIKIMATE DEHYDROGENASE"/>
    <property type="match status" value="1"/>
</dbReference>
<dbReference type="CDD" id="cd01065">
    <property type="entry name" value="NAD_bind_Shikimate_DH"/>
    <property type="match status" value="1"/>
</dbReference>
<dbReference type="InterPro" id="IPR013708">
    <property type="entry name" value="Shikimate_DH-bd_N"/>
</dbReference>
<organism evidence="5 6">
    <name type="scientific">Wenyingzhuangia heitensis</name>
    <dbReference type="NCBI Taxonomy" id="1487859"/>
    <lineage>
        <taxon>Bacteria</taxon>
        <taxon>Pseudomonadati</taxon>
        <taxon>Bacteroidota</taxon>
        <taxon>Flavobacteriia</taxon>
        <taxon>Flavobacteriales</taxon>
        <taxon>Flavobacteriaceae</taxon>
        <taxon>Wenyingzhuangia</taxon>
    </lineage>
</organism>
<protein>
    <submittedName>
        <fullName evidence="5">Shikimate dehydrogenase</fullName>
        <ecNumber evidence="5">1.1.1.25</ecNumber>
    </submittedName>
</protein>
<evidence type="ECO:0000256" key="2">
    <source>
        <dbReference type="ARBA" id="ARBA00023002"/>
    </source>
</evidence>
<dbReference type="PANTHER" id="PTHR21089:SF1">
    <property type="entry name" value="BIFUNCTIONAL 3-DEHYDROQUINATE DEHYDRATASE_SHIKIMATE DEHYDROGENASE, CHLOROPLASTIC"/>
    <property type="match status" value="1"/>
</dbReference>
<evidence type="ECO:0000259" key="4">
    <source>
        <dbReference type="Pfam" id="PF08501"/>
    </source>
</evidence>
<comment type="pathway">
    <text evidence="1">Metabolic intermediate biosynthesis; chorismate biosynthesis; chorismate from D-erythrose 4-phosphate and phosphoenolpyruvate: step 4/7.</text>
</comment>
<dbReference type="Gene3D" id="3.40.50.720">
    <property type="entry name" value="NAD(P)-binding Rossmann-like Domain"/>
    <property type="match status" value="1"/>
</dbReference>
<proteinExistence type="predicted"/>
<dbReference type="RefSeq" id="WP_167184753.1">
    <property type="nucleotide sequence ID" value="NZ_JAASQL010000001.1"/>
</dbReference>
<evidence type="ECO:0000313" key="5">
    <source>
        <dbReference type="EMBL" id="NIJ44549.1"/>
    </source>
</evidence>
<feature type="domain" description="Shikimate dehydrogenase substrate binding N-terminal" evidence="4">
    <location>
        <begin position="8"/>
        <end position="91"/>
    </location>
</feature>
<evidence type="ECO:0000256" key="1">
    <source>
        <dbReference type="ARBA" id="ARBA00004871"/>
    </source>
</evidence>
<keyword evidence="2 5" id="KW-0560">Oxidoreductase</keyword>
<dbReference type="SUPFAM" id="SSF53223">
    <property type="entry name" value="Aminoacid dehydrogenase-like, N-terminal domain"/>
    <property type="match status" value="1"/>
</dbReference>
<dbReference type="InterPro" id="IPR022893">
    <property type="entry name" value="Shikimate_DH_fam"/>
</dbReference>
<dbReference type="InterPro" id="IPR036291">
    <property type="entry name" value="NAD(P)-bd_dom_sf"/>
</dbReference>
<dbReference type="InterPro" id="IPR046346">
    <property type="entry name" value="Aminoacid_DH-like_N_sf"/>
</dbReference>
<keyword evidence="3" id="KW-0057">Aromatic amino acid biosynthesis</keyword>
<keyword evidence="3" id="KW-0028">Amino-acid biosynthesis</keyword>
<sequence>MSKVTFGLVGKNISYSFSRGYFTEKFKKEGIENHHYINFDLQDISVLKKVIEIKENGLKGLNVTIPYKQEVQQFLTSLDKDAEEIGAVNTIKLNDDGTVVGYNTDVYGFQKSIEPFIKLHHTKALILGTGGASKAVAYAFKKLGVAYKFVSRTATDTVFGYHQLSQEIVEEYTVIVNCSPLGTAPEVELKPEIPYQFINSNHLLFDLIYNPSETTFLRLGREQGAATKNGLQMLELQAEKSWAIWNS</sequence>
<gene>
    <name evidence="5" type="ORF">FHR24_000988</name>
</gene>
<keyword evidence="6" id="KW-1185">Reference proteome</keyword>
<accession>A0ABX0U6S9</accession>
<evidence type="ECO:0000256" key="3">
    <source>
        <dbReference type="ARBA" id="ARBA00023141"/>
    </source>
</evidence>
<dbReference type="EMBL" id="JAASQL010000001">
    <property type="protein sequence ID" value="NIJ44549.1"/>
    <property type="molecule type" value="Genomic_DNA"/>
</dbReference>
<dbReference type="EC" id="1.1.1.25" evidence="5"/>
<reference evidence="5 6" key="1">
    <citation type="submission" date="2020-03" db="EMBL/GenBank/DDBJ databases">
        <title>Genomic Encyclopedia of Type Strains, Phase IV (KMG-IV): sequencing the most valuable type-strain genomes for metagenomic binning, comparative biology and taxonomic classification.</title>
        <authorList>
            <person name="Goeker M."/>
        </authorList>
    </citation>
    <scope>NUCLEOTIDE SEQUENCE [LARGE SCALE GENOMIC DNA]</scope>
    <source>
        <strain evidence="5 6">DSM 101599</strain>
    </source>
</reference>